<gene>
    <name evidence="3" type="ORF">QTN89_05905</name>
</gene>
<keyword evidence="2" id="KW-1133">Transmembrane helix</keyword>
<keyword evidence="4" id="KW-1185">Reference proteome</keyword>
<organism evidence="3 4">
    <name type="scientific">Roseiconus lacunae</name>
    <dbReference type="NCBI Taxonomy" id="2605694"/>
    <lineage>
        <taxon>Bacteria</taxon>
        <taxon>Pseudomonadati</taxon>
        <taxon>Planctomycetota</taxon>
        <taxon>Planctomycetia</taxon>
        <taxon>Pirellulales</taxon>
        <taxon>Pirellulaceae</taxon>
        <taxon>Roseiconus</taxon>
    </lineage>
</organism>
<dbReference type="RefSeq" id="WP_230775139.1">
    <property type="nucleotide sequence ID" value="NZ_JAJMQV010000063.1"/>
</dbReference>
<feature type="region of interest" description="Disordered" evidence="1">
    <location>
        <begin position="49"/>
        <end position="71"/>
    </location>
</feature>
<feature type="transmembrane region" description="Helical" evidence="2">
    <location>
        <begin position="22"/>
        <end position="41"/>
    </location>
</feature>
<proteinExistence type="predicted"/>
<keyword evidence="2" id="KW-0812">Transmembrane</keyword>
<evidence type="ECO:0000256" key="2">
    <source>
        <dbReference type="SAM" id="Phobius"/>
    </source>
</evidence>
<name>A0ABT7PEN1_9BACT</name>
<dbReference type="EMBL" id="JASZZN010000003">
    <property type="protein sequence ID" value="MDM4014954.1"/>
    <property type="molecule type" value="Genomic_DNA"/>
</dbReference>
<reference evidence="3 4" key="1">
    <citation type="submission" date="2023-06" db="EMBL/GenBank/DDBJ databases">
        <title>Roseiconus lacunae JC819 isolated from Gulf of Mannar region, Tamil Nadu.</title>
        <authorList>
            <person name="Pk S."/>
            <person name="Ch S."/>
            <person name="Ch V.R."/>
        </authorList>
    </citation>
    <scope>NUCLEOTIDE SEQUENCE [LARGE SCALE GENOMIC DNA]</scope>
    <source>
        <strain evidence="3 4">JC819</strain>
    </source>
</reference>
<sequence>MIGQVEQGVDALVKVTDGRSEIFVAGVLLFVGAILAVFFSWKFRTDAMEREDRRESERQTMEKERAAKEEKRMQSMIDHASSMACRNADQLDVLCGAMDRTSRCMESMAKTSANMETVVVELSEQQRKDRSAIGSIIDATELAHRGESDRFQDAIRDARTALQSSH</sequence>
<evidence type="ECO:0000313" key="3">
    <source>
        <dbReference type="EMBL" id="MDM4014954.1"/>
    </source>
</evidence>
<keyword evidence="2" id="KW-0472">Membrane</keyword>
<dbReference type="Proteomes" id="UP001239462">
    <property type="component" value="Unassembled WGS sequence"/>
</dbReference>
<accession>A0ABT7PEN1</accession>
<evidence type="ECO:0000256" key="1">
    <source>
        <dbReference type="SAM" id="MobiDB-lite"/>
    </source>
</evidence>
<protein>
    <submittedName>
        <fullName evidence="3">Uncharacterized protein</fullName>
    </submittedName>
</protein>
<comment type="caution">
    <text evidence="3">The sequence shown here is derived from an EMBL/GenBank/DDBJ whole genome shotgun (WGS) entry which is preliminary data.</text>
</comment>
<evidence type="ECO:0000313" key="4">
    <source>
        <dbReference type="Proteomes" id="UP001239462"/>
    </source>
</evidence>